<gene>
    <name evidence="1" type="ORF">A3F84_05560</name>
</gene>
<dbReference type="EMBL" id="MFKF01000399">
    <property type="protein sequence ID" value="OGG44597.1"/>
    <property type="molecule type" value="Genomic_DNA"/>
</dbReference>
<evidence type="ECO:0008006" key="3">
    <source>
        <dbReference type="Google" id="ProtNLM"/>
    </source>
</evidence>
<evidence type="ECO:0000313" key="1">
    <source>
        <dbReference type="EMBL" id="OGG44597.1"/>
    </source>
</evidence>
<reference evidence="1 2" key="1">
    <citation type="journal article" date="2016" name="Nat. Commun.">
        <title>Thousands of microbial genomes shed light on interconnected biogeochemical processes in an aquifer system.</title>
        <authorList>
            <person name="Anantharaman K."/>
            <person name="Brown C.T."/>
            <person name="Hug L.A."/>
            <person name="Sharon I."/>
            <person name="Castelle C.J."/>
            <person name="Probst A.J."/>
            <person name="Thomas B.C."/>
            <person name="Singh A."/>
            <person name="Wilkins M.J."/>
            <person name="Karaoz U."/>
            <person name="Brodie E.L."/>
            <person name="Williams K.H."/>
            <person name="Hubbard S.S."/>
            <person name="Banfield J.F."/>
        </authorList>
    </citation>
    <scope>NUCLEOTIDE SEQUENCE [LARGE SCALE GENOMIC DNA]</scope>
    <source>
        <strain evidence="2">RIFCSPLOWO2_12_FULL_64_10</strain>
    </source>
</reference>
<dbReference type="Pfam" id="PF01663">
    <property type="entry name" value="Phosphodiest"/>
    <property type="match status" value="1"/>
</dbReference>
<dbReference type="GO" id="GO:0016787">
    <property type="term" value="F:hydrolase activity"/>
    <property type="evidence" value="ECO:0007669"/>
    <property type="project" value="UniProtKB-ARBA"/>
</dbReference>
<comment type="caution">
    <text evidence="1">The sequence shown here is derived from an EMBL/GenBank/DDBJ whole genome shotgun (WGS) entry which is preliminary data.</text>
</comment>
<dbReference type="InterPro" id="IPR017850">
    <property type="entry name" value="Alkaline_phosphatase_core_sf"/>
</dbReference>
<protein>
    <recommendedName>
        <fullName evidence="3">Nucleotide pyrophosphatase</fullName>
    </recommendedName>
</protein>
<accession>A0A1F6C6N8</accession>
<dbReference type="InterPro" id="IPR002591">
    <property type="entry name" value="Phosphodiest/P_Trfase"/>
</dbReference>
<evidence type="ECO:0000313" key="2">
    <source>
        <dbReference type="Proteomes" id="UP000178606"/>
    </source>
</evidence>
<organism evidence="1 2">
    <name type="scientific">Handelsmanbacteria sp. (strain RIFCSPLOWO2_12_FULL_64_10)</name>
    <dbReference type="NCBI Taxonomy" id="1817868"/>
    <lineage>
        <taxon>Bacteria</taxon>
        <taxon>Candidatus Handelsmaniibacteriota</taxon>
    </lineage>
</organism>
<dbReference type="PANTHER" id="PTHR10151">
    <property type="entry name" value="ECTONUCLEOTIDE PYROPHOSPHATASE/PHOSPHODIESTERASE"/>
    <property type="match status" value="1"/>
</dbReference>
<dbReference type="SUPFAM" id="SSF53649">
    <property type="entry name" value="Alkaline phosphatase-like"/>
    <property type="match status" value="1"/>
</dbReference>
<dbReference type="PANTHER" id="PTHR10151:SF120">
    <property type="entry name" value="BIS(5'-ADENOSYL)-TRIPHOSPHATASE"/>
    <property type="match status" value="1"/>
</dbReference>
<name>A0A1F6C6N8_HANXR</name>
<proteinExistence type="predicted"/>
<dbReference type="AlphaFoldDB" id="A0A1F6C6N8"/>
<sequence>MRPDRRKLALFVFIDAFGWEILRRRPFLDDLLKVKAPLTTVLGYSSTCDPTILTGRLPREHGHFSCFRYSPAASPFGACRFLSFLPRSIARRGRVRRVMSRVIRRRYGYTGYFQIYNVPFRYLPLFDYSEKRDIYQPGGINGGVPTIFDHLRGQNIPFYLSDWREKEGDNLASIEATLKEGEVVFAYLYLASMDAVLHAHGARSPAVEEKIRWYDRRLRSVIRLAQTSYDAVHVYIFSDHGMTDVTDCCDLVAQIDRLGLRFGVDYAAIYDSTMARFWFLKGPARERVVEALRAEPRGEILSEERLAGYGCDFADRGYGELFFLMNPGVLICPSFMGEVPLAGMHGYEPHHKDSLAMFASNVIPDPMPRRLDYLHGLMLREVSP</sequence>
<dbReference type="Gene3D" id="3.40.720.10">
    <property type="entry name" value="Alkaline Phosphatase, subunit A"/>
    <property type="match status" value="1"/>
</dbReference>
<dbReference type="Proteomes" id="UP000178606">
    <property type="component" value="Unassembled WGS sequence"/>
</dbReference>